<sequence>MPKTERQKNPLIEKPAATPPKLVEDLDFQETQSESVQIKPTQGEQSNEVKPSSESLKLCEEEKALVDKPVGEDVDTKKGIKVRILVLMQSTDAWVCNSQSCEEKWFHEYFQKVDMLRFISPKLSKPMTSCFPIINLS</sequence>
<dbReference type="WBParaSite" id="RSKR_0000417333.1">
    <property type="protein sequence ID" value="RSKR_0000417333.1"/>
    <property type="gene ID" value="RSKR_0000417333"/>
</dbReference>
<protein>
    <submittedName>
        <fullName evidence="2">Uncharacterized protein</fullName>
    </submittedName>
</protein>
<accession>A0AC35TU54</accession>
<proteinExistence type="predicted"/>
<organism evidence="1 2">
    <name type="scientific">Rhabditophanes sp. KR3021</name>
    <dbReference type="NCBI Taxonomy" id="114890"/>
    <lineage>
        <taxon>Eukaryota</taxon>
        <taxon>Metazoa</taxon>
        <taxon>Ecdysozoa</taxon>
        <taxon>Nematoda</taxon>
        <taxon>Chromadorea</taxon>
        <taxon>Rhabditida</taxon>
        <taxon>Tylenchina</taxon>
        <taxon>Panagrolaimomorpha</taxon>
        <taxon>Strongyloidoidea</taxon>
        <taxon>Alloionematidae</taxon>
        <taxon>Rhabditophanes</taxon>
    </lineage>
</organism>
<dbReference type="Proteomes" id="UP000095286">
    <property type="component" value="Unplaced"/>
</dbReference>
<name>A0AC35TU54_9BILA</name>
<evidence type="ECO:0000313" key="2">
    <source>
        <dbReference type="WBParaSite" id="RSKR_0000417333.1"/>
    </source>
</evidence>
<evidence type="ECO:0000313" key="1">
    <source>
        <dbReference type="Proteomes" id="UP000095286"/>
    </source>
</evidence>
<reference evidence="2" key="1">
    <citation type="submission" date="2016-11" db="UniProtKB">
        <authorList>
            <consortium name="WormBaseParasite"/>
        </authorList>
    </citation>
    <scope>IDENTIFICATION</scope>
    <source>
        <strain evidence="2">KR3021</strain>
    </source>
</reference>